<dbReference type="GO" id="GO:0005524">
    <property type="term" value="F:ATP binding"/>
    <property type="evidence" value="ECO:0007669"/>
    <property type="project" value="UniProtKB-UniRule"/>
</dbReference>
<dbReference type="GO" id="GO:0031297">
    <property type="term" value="P:replication fork processing"/>
    <property type="evidence" value="ECO:0007669"/>
    <property type="project" value="TreeGrafter"/>
</dbReference>
<dbReference type="EMBL" id="KJ484640">
    <property type="protein sequence ID" value="AIF79300.1"/>
    <property type="molecule type" value="Genomic_DNA"/>
</dbReference>
<dbReference type="SUPFAM" id="SSF52540">
    <property type="entry name" value="P-loop containing nucleoside triphosphate hydrolases"/>
    <property type="match status" value="1"/>
</dbReference>
<dbReference type="InterPro" id="IPR014017">
    <property type="entry name" value="DNA_helicase_UvrD-like_C"/>
</dbReference>
<protein>
    <recommendedName>
        <fullName evidence="7">DNA 3'-5' helicase</fullName>
        <ecNumber evidence="7">5.6.2.4</ecNumber>
    </recommendedName>
</protein>
<dbReference type="PANTHER" id="PTHR11070">
    <property type="entry name" value="UVRD / RECB / PCRA DNA HELICASE FAMILY MEMBER"/>
    <property type="match status" value="1"/>
</dbReference>
<evidence type="ECO:0000256" key="10">
    <source>
        <dbReference type="SAM" id="MobiDB-lite"/>
    </source>
</evidence>
<feature type="domain" description="UvrD-like helicase ATP-binding" evidence="11">
    <location>
        <begin position="11"/>
        <end position="257"/>
    </location>
</feature>
<evidence type="ECO:0000259" key="11">
    <source>
        <dbReference type="PROSITE" id="PS51198"/>
    </source>
</evidence>
<dbReference type="GO" id="GO:0003677">
    <property type="term" value="F:DNA binding"/>
    <property type="evidence" value="ECO:0007669"/>
    <property type="project" value="InterPro"/>
</dbReference>
<dbReference type="GO" id="GO:0016887">
    <property type="term" value="F:ATP hydrolysis activity"/>
    <property type="evidence" value="ECO:0007669"/>
    <property type="project" value="RHEA"/>
</dbReference>
<dbReference type="PROSITE" id="PS51198">
    <property type="entry name" value="UVRD_HELICASE_ATP_BIND"/>
    <property type="match status" value="1"/>
</dbReference>
<geneLocation type="plasmid" evidence="12">
    <name>pL2-87</name>
</geneLocation>
<proteinExistence type="predicted"/>
<keyword evidence="12" id="KW-0614">Plasmid</keyword>
<sequence length="508" mass="57455">MTQHPVRKIRHAPTAEQQAVINWQGQRLVVRAFAGTGKTATLVAYAQARPERRMLYIAFNRSVREEAQARFPVNVCCRTAHQLAWPEFGRHYSHRLVPSLGITDIAGALSLRQWPLAAAVRETLQAFMNSADTTLSEVHVRARPPLRAAEVLPLAVRLWQRMCDRSDDFPVVHDLYLKLYQLSQPDLSAKYDEILFDEAQDASPVISDLVLRHRGTLVMVGDPHQQIYRFRGAVDALNTPSLATADRLWLTGSFRFGPCVADVANAVLALDGETKKVCGLGGDDRLLLKPERNMPHCAVLCRTVMGVIGAALHAARRKQKTYWINGMNAWPVARLLDLWWFSVGMTEKIREPARFAAWESFSDYEATAKASRDAEMLQSVAIIQKFSPLPEHVATLRKYEVRDEKAAAVTVTTVHRAKGLEWDTVRLHEDFQELEQPGTDNVQEFEEKLRDELNLLYVAATRARRTLILNSVLRQLLKQVPPPALQSEPASREKNTGSRARGRRRRKK</sequence>
<organism evidence="12">
    <name type="scientific">Escherichia coli</name>
    <dbReference type="NCBI Taxonomy" id="562"/>
    <lineage>
        <taxon>Bacteria</taxon>
        <taxon>Pseudomonadati</taxon>
        <taxon>Pseudomonadota</taxon>
        <taxon>Gammaproteobacteria</taxon>
        <taxon>Enterobacterales</taxon>
        <taxon>Enterobacteriaceae</taxon>
        <taxon>Escherichia</taxon>
    </lineage>
</organism>
<dbReference type="InterPro" id="IPR000212">
    <property type="entry name" value="DNA_helicase_UvrD/REP"/>
</dbReference>
<accession>A0A075MEW9</accession>
<name>A0A075MEW9_ECOLX</name>
<dbReference type="RefSeq" id="WP_021511695.1">
    <property type="nucleotide sequence ID" value="NC_025145.1"/>
</dbReference>
<evidence type="ECO:0000313" key="12">
    <source>
        <dbReference type="EMBL" id="AIF79300.1"/>
    </source>
</evidence>
<evidence type="ECO:0000256" key="6">
    <source>
        <dbReference type="ARBA" id="ARBA00034617"/>
    </source>
</evidence>
<dbReference type="AlphaFoldDB" id="A0A075MEW9"/>
<dbReference type="EC" id="5.6.2.4" evidence="7"/>
<evidence type="ECO:0000256" key="4">
    <source>
        <dbReference type="ARBA" id="ARBA00022840"/>
    </source>
</evidence>
<dbReference type="GO" id="GO:0043138">
    <property type="term" value="F:3'-5' DNA helicase activity"/>
    <property type="evidence" value="ECO:0007669"/>
    <property type="project" value="UniProtKB-EC"/>
</dbReference>
<feature type="region of interest" description="Disordered" evidence="10">
    <location>
        <begin position="480"/>
        <end position="508"/>
    </location>
</feature>
<reference evidence="12" key="1">
    <citation type="journal article" date="2014" name="J. Antimicrob. Chemother.">
        <title>Nucleotide sequences of 16 transmissible plasmids identified in nine multidrug-resistant Escherichia coli isolates expressing an ESBL phenotype isolated from food-producing animals and healthy humans.</title>
        <authorList>
            <person name="Wang J."/>
            <person name="Stephan R."/>
            <person name="Power K."/>
            <person name="Yan Q."/>
            <person name="Hachler H."/>
            <person name="Fanning S."/>
        </authorList>
    </citation>
    <scope>NUCLEOTIDE SEQUENCE</scope>
    <source>
        <strain evidence="12">Lamb-2</strain>
        <plasmid evidence="12">pL2-87</plasmid>
    </source>
</reference>
<feature type="binding site" evidence="9">
    <location>
        <begin position="32"/>
        <end position="39"/>
    </location>
    <ligand>
        <name>ATP</name>
        <dbReference type="ChEBI" id="CHEBI:30616"/>
    </ligand>
</feature>
<dbReference type="PANTHER" id="PTHR11070:SF30">
    <property type="entry name" value="F-BOX DNA HELICASE 1"/>
    <property type="match status" value="1"/>
</dbReference>
<dbReference type="PATRIC" id="fig|562.10497.peg.262"/>
<evidence type="ECO:0000256" key="7">
    <source>
        <dbReference type="ARBA" id="ARBA00034808"/>
    </source>
</evidence>
<keyword evidence="4 9" id="KW-0067">ATP-binding</keyword>
<evidence type="ECO:0000256" key="2">
    <source>
        <dbReference type="ARBA" id="ARBA00022801"/>
    </source>
</evidence>
<dbReference type="Pfam" id="PF13361">
    <property type="entry name" value="UvrD_C"/>
    <property type="match status" value="1"/>
</dbReference>
<comment type="catalytic activity">
    <reaction evidence="8">
        <text>ATP + H2O = ADP + phosphate + H(+)</text>
        <dbReference type="Rhea" id="RHEA:13065"/>
        <dbReference type="ChEBI" id="CHEBI:15377"/>
        <dbReference type="ChEBI" id="CHEBI:15378"/>
        <dbReference type="ChEBI" id="CHEBI:30616"/>
        <dbReference type="ChEBI" id="CHEBI:43474"/>
        <dbReference type="ChEBI" id="CHEBI:456216"/>
        <dbReference type="EC" id="5.6.2.4"/>
    </reaction>
</comment>
<dbReference type="Gene3D" id="3.40.50.300">
    <property type="entry name" value="P-loop containing nucleotide triphosphate hydrolases"/>
    <property type="match status" value="2"/>
</dbReference>
<keyword evidence="1 9" id="KW-0547">Nucleotide-binding</keyword>
<dbReference type="InterPro" id="IPR014016">
    <property type="entry name" value="UvrD-like_ATP-bd"/>
</dbReference>
<evidence type="ECO:0000256" key="5">
    <source>
        <dbReference type="ARBA" id="ARBA00023235"/>
    </source>
</evidence>
<dbReference type="GO" id="GO:0000724">
    <property type="term" value="P:double-strand break repair via homologous recombination"/>
    <property type="evidence" value="ECO:0007669"/>
    <property type="project" value="TreeGrafter"/>
</dbReference>
<evidence type="ECO:0000256" key="1">
    <source>
        <dbReference type="ARBA" id="ARBA00022741"/>
    </source>
</evidence>
<evidence type="ECO:0000256" key="3">
    <source>
        <dbReference type="ARBA" id="ARBA00022806"/>
    </source>
</evidence>
<comment type="catalytic activity">
    <reaction evidence="6">
        <text>Couples ATP hydrolysis with the unwinding of duplex DNA by translocating in the 3'-5' direction.</text>
        <dbReference type="EC" id="5.6.2.4"/>
    </reaction>
</comment>
<keyword evidence="5" id="KW-0413">Isomerase</keyword>
<dbReference type="Pfam" id="PF00580">
    <property type="entry name" value="UvrD-helicase"/>
    <property type="match status" value="1"/>
</dbReference>
<keyword evidence="2 9" id="KW-0378">Hydrolase</keyword>
<keyword evidence="3 9" id="KW-0347">Helicase</keyword>
<evidence type="ECO:0000256" key="8">
    <source>
        <dbReference type="ARBA" id="ARBA00048988"/>
    </source>
</evidence>
<evidence type="ECO:0000256" key="9">
    <source>
        <dbReference type="PROSITE-ProRule" id="PRU00560"/>
    </source>
</evidence>
<dbReference type="InterPro" id="IPR027417">
    <property type="entry name" value="P-loop_NTPase"/>
</dbReference>